<comment type="pathway">
    <text evidence="2">Polyol metabolism; (R,R)-butane-2,3-diol biosynthesis; (R,R)-butane-2,3-diol from pyruvate: step 2/3.</text>
</comment>
<protein>
    <recommendedName>
        <fullName evidence="5">Alpha-acetolactate decarboxylase</fullName>
        <ecNumber evidence="4">4.1.1.5</ecNumber>
    </recommendedName>
</protein>
<evidence type="ECO:0000256" key="5">
    <source>
        <dbReference type="ARBA" id="ARBA00020164"/>
    </source>
</evidence>
<gene>
    <name evidence="9" type="ORF">I9026_12460</name>
</gene>
<keyword evidence="6" id="KW-0210">Decarboxylase</keyword>
<name>A0ABS0QSK3_9STAP</name>
<comment type="similarity">
    <text evidence="3">Belongs to the alpha-acetolactate decarboxylase family.</text>
</comment>
<accession>A0ABS0QSK3</accession>
<dbReference type="Pfam" id="PF03306">
    <property type="entry name" value="AAL_decarboxy"/>
    <property type="match status" value="1"/>
</dbReference>
<evidence type="ECO:0000256" key="6">
    <source>
        <dbReference type="ARBA" id="ARBA00022793"/>
    </source>
</evidence>
<sequence>MAYHACADNDTFVELRGDEKTQYATVAQFVPDTLFHKKVESHESLYKKICSKILSENVFAVVKITGMFKNIHIRVIPKQEPPNQRIIEYARKKPQ</sequence>
<evidence type="ECO:0000256" key="1">
    <source>
        <dbReference type="ARBA" id="ARBA00001784"/>
    </source>
</evidence>
<evidence type="ECO:0000256" key="7">
    <source>
        <dbReference type="ARBA" id="ARBA00023061"/>
    </source>
</evidence>
<dbReference type="EC" id="4.1.1.5" evidence="4"/>
<evidence type="ECO:0000313" key="9">
    <source>
        <dbReference type="EMBL" id="MBH9582167.1"/>
    </source>
</evidence>
<comment type="caution">
    <text evidence="9">The sequence shown here is derived from an EMBL/GenBank/DDBJ whole genome shotgun (WGS) entry which is preliminary data.</text>
</comment>
<keyword evidence="7" id="KW-0005">Acetoin biosynthesis</keyword>
<reference evidence="9 10" key="1">
    <citation type="submission" date="2020-12" db="EMBL/GenBank/DDBJ databases">
        <title>Genomic analysis of Staphylococcus felis from a cat with skin infection.</title>
        <authorList>
            <person name="Aslantas O."/>
            <person name="Keskin O."/>
            <person name="Buyukaltay K."/>
            <person name="Gullu Yucetepe A."/>
        </authorList>
    </citation>
    <scope>NUCLEOTIDE SEQUENCE [LARGE SCALE GENOMIC DNA]</scope>
    <source>
        <strain evidence="9 10">HARRANVET</strain>
    </source>
</reference>
<dbReference type="RefSeq" id="WP_198093059.1">
    <property type="nucleotide sequence ID" value="NZ_JAEDAQ010000053.1"/>
</dbReference>
<keyword evidence="8" id="KW-0456">Lyase</keyword>
<evidence type="ECO:0000256" key="3">
    <source>
        <dbReference type="ARBA" id="ARBA00007106"/>
    </source>
</evidence>
<dbReference type="InterPro" id="IPR005128">
    <property type="entry name" value="Acetolactate_a_deCO2ase"/>
</dbReference>
<comment type="catalytic activity">
    <reaction evidence="1">
        <text>(2S)-2-acetolactate + H(+) = (R)-acetoin + CO2</text>
        <dbReference type="Rhea" id="RHEA:21580"/>
        <dbReference type="ChEBI" id="CHEBI:15378"/>
        <dbReference type="ChEBI" id="CHEBI:15686"/>
        <dbReference type="ChEBI" id="CHEBI:16526"/>
        <dbReference type="ChEBI" id="CHEBI:58476"/>
        <dbReference type="EC" id="4.1.1.5"/>
    </reaction>
</comment>
<dbReference type="SUPFAM" id="SSF117856">
    <property type="entry name" value="AF0104/ALDC/Ptd012-like"/>
    <property type="match status" value="1"/>
</dbReference>
<proteinExistence type="inferred from homology"/>
<dbReference type="Proteomes" id="UP000597038">
    <property type="component" value="Unassembled WGS sequence"/>
</dbReference>
<dbReference type="Gene3D" id="3.30.1330.80">
    <property type="entry name" value="Hypothetical protein, similar to alpha- acetolactate decarboxylase, domain 2"/>
    <property type="match status" value="2"/>
</dbReference>
<evidence type="ECO:0000256" key="8">
    <source>
        <dbReference type="ARBA" id="ARBA00023239"/>
    </source>
</evidence>
<dbReference type="EMBL" id="JAEDAQ010000053">
    <property type="protein sequence ID" value="MBH9582167.1"/>
    <property type="molecule type" value="Genomic_DNA"/>
</dbReference>
<evidence type="ECO:0000313" key="10">
    <source>
        <dbReference type="Proteomes" id="UP000597038"/>
    </source>
</evidence>
<evidence type="ECO:0000256" key="2">
    <source>
        <dbReference type="ARBA" id="ARBA00005170"/>
    </source>
</evidence>
<dbReference type="PANTHER" id="PTHR35524:SF1">
    <property type="entry name" value="ALPHA-ACETOLACTATE DECARBOXYLASE"/>
    <property type="match status" value="1"/>
</dbReference>
<evidence type="ECO:0000256" key="4">
    <source>
        <dbReference type="ARBA" id="ARBA00013204"/>
    </source>
</evidence>
<organism evidence="9 10">
    <name type="scientific">Staphylococcus felis</name>
    <dbReference type="NCBI Taxonomy" id="46127"/>
    <lineage>
        <taxon>Bacteria</taxon>
        <taxon>Bacillati</taxon>
        <taxon>Bacillota</taxon>
        <taxon>Bacilli</taxon>
        <taxon>Bacillales</taxon>
        <taxon>Staphylococcaceae</taxon>
        <taxon>Staphylococcus</taxon>
    </lineage>
</organism>
<keyword evidence="10" id="KW-1185">Reference proteome</keyword>
<dbReference type="PANTHER" id="PTHR35524">
    <property type="entry name" value="ALPHA-ACETOLACTATE DECARBOXYLASE"/>
    <property type="match status" value="1"/>
</dbReference>
<feature type="non-terminal residue" evidence="9">
    <location>
        <position position="95"/>
    </location>
</feature>